<dbReference type="EMBL" id="JAXAVU010000001">
    <property type="protein sequence ID" value="MDX8140574.1"/>
    <property type="molecule type" value="Genomic_DNA"/>
</dbReference>
<evidence type="ECO:0000313" key="2">
    <source>
        <dbReference type="Proteomes" id="UP001285352"/>
    </source>
</evidence>
<dbReference type="RefSeq" id="WP_319972936.1">
    <property type="nucleotide sequence ID" value="NZ_JAXAVU010000001.1"/>
</dbReference>
<name>A0ABU4UMC7_9PSEU</name>
<proteinExistence type="predicted"/>
<dbReference type="Proteomes" id="UP001285352">
    <property type="component" value="Unassembled WGS sequence"/>
</dbReference>
<reference evidence="1 2" key="1">
    <citation type="submission" date="2023-11" db="EMBL/GenBank/DDBJ databases">
        <title>Lentzea sokolovensis, sp. nov., Lentzea kristufkii, sp. nov., and Lentzea miocenensis, sp. nov., rare actinobacteria from Sokolov Coal Basin, Miocene lacustrine sediment, Czech Republic.</title>
        <authorList>
            <person name="Lara A."/>
            <person name="Kotroba L."/>
            <person name="Nouioui I."/>
            <person name="Neumann-Schaal M."/>
            <person name="Mast Y."/>
            <person name="Chronakova A."/>
        </authorList>
    </citation>
    <scope>NUCLEOTIDE SEQUENCE [LARGE SCALE GENOMIC DNA]</scope>
    <source>
        <strain evidence="1 2">BCCO 10_0061</strain>
    </source>
</reference>
<organism evidence="1 2">
    <name type="scientific">Lentzea sokolovensis</name>
    <dbReference type="NCBI Taxonomy" id="3095429"/>
    <lineage>
        <taxon>Bacteria</taxon>
        <taxon>Bacillati</taxon>
        <taxon>Actinomycetota</taxon>
        <taxon>Actinomycetes</taxon>
        <taxon>Pseudonocardiales</taxon>
        <taxon>Pseudonocardiaceae</taxon>
        <taxon>Lentzea</taxon>
    </lineage>
</organism>
<protein>
    <submittedName>
        <fullName evidence="1">Uncharacterized protein</fullName>
    </submittedName>
</protein>
<comment type="caution">
    <text evidence="1">The sequence shown here is derived from an EMBL/GenBank/DDBJ whole genome shotgun (WGS) entry which is preliminary data.</text>
</comment>
<keyword evidence="2" id="KW-1185">Reference proteome</keyword>
<sequence>MYVIELHDTFLKTRWSIGRIIGSPGYWLALIIGAERWTPPFPTRTALCTALMMIRGERAANWKFDRRLPLDQDCPRGCAVRRH</sequence>
<gene>
    <name evidence="1" type="ORF">SK854_00500</name>
</gene>
<evidence type="ECO:0000313" key="1">
    <source>
        <dbReference type="EMBL" id="MDX8140574.1"/>
    </source>
</evidence>
<accession>A0ABU4UMC7</accession>